<accession>A0ACC0JNR2</accession>
<protein>
    <submittedName>
        <fullName evidence="1">Uncharacterized protein</fullName>
    </submittedName>
</protein>
<reference evidence="1 2" key="1">
    <citation type="journal article" date="2022" name="Genome Biol. Evol.">
        <title>The Spruce Budworm Genome: Reconstructing the Evolutionary History of Antifreeze Proteins.</title>
        <authorList>
            <person name="Beliveau C."/>
            <person name="Gagne P."/>
            <person name="Picq S."/>
            <person name="Vernygora O."/>
            <person name="Keeling C.I."/>
            <person name="Pinkney K."/>
            <person name="Doucet D."/>
            <person name="Wen F."/>
            <person name="Johnston J.S."/>
            <person name="Maaroufi H."/>
            <person name="Boyle B."/>
            <person name="Laroche J."/>
            <person name="Dewar K."/>
            <person name="Juretic N."/>
            <person name="Blackburn G."/>
            <person name="Nisole A."/>
            <person name="Brunet B."/>
            <person name="Brandao M."/>
            <person name="Lumley L."/>
            <person name="Duan J."/>
            <person name="Quan G."/>
            <person name="Lucarotti C.J."/>
            <person name="Roe A.D."/>
            <person name="Sperling F.A.H."/>
            <person name="Levesque R.C."/>
            <person name="Cusson M."/>
        </authorList>
    </citation>
    <scope>NUCLEOTIDE SEQUENCE [LARGE SCALE GENOMIC DNA]</scope>
    <source>
        <strain evidence="1">Glfc:IPQL:Cfum</strain>
    </source>
</reference>
<evidence type="ECO:0000313" key="2">
    <source>
        <dbReference type="Proteomes" id="UP001064048"/>
    </source>
</evidence>
<keyword evidence="2" id="KW-1185">Reference proteome</keyword>
<proteinExistence type="predicted"/>
<dbReference type="Proteomes" id="UP001064048">
    <property type="component" value="Chromosome 19"/>
</dbReference>
<name>A0ACC0JNR2_CHOFU</name>
<evidence type="ECO:0000313" key="1">
    <source>
        <dbReference type="EMBL" id="KAI8425801.1"/>
    </source>
</evidence>
<dbReference type="EMBL" id="CM046119">
    <property type="protein sequence ID" value="KAI8425801.1"/>
    <property type="molecule type" value="Genomic_DNA"/>
</dbReference>
<comment type="caution">
    <text evidence="1">The sequence shown here is derived from an EMBL/GenBank/DDBJ whole genome shotgun (WGS) entry which is preliminary data.</text>
</comment>
<gene>
    <name evidence="1" type="ORF">MSG28_011580</name>
</gene>
<organism evidence="1 2">
    <name type="scientific">Choristoneura fumiferana</name>
    <name type="common">Spruce budworm moth</name>
    <name type="synonym">Archips fumiferana</name>
    <dbReference type="NCBI Taxonomy" id="7141"/>
    <lineage>
        <taxon>Eukaryota</taxon>
        <taxon>Metazoa</taxon>
        <taxon>Ecdysozoa</taxon>
        <taxon>Arthropoda</taxon>
        <taxon>Hexapoda</taxon>
        <taxon>Insecta</taxon>
        <taxon>Pterygota</taxon>
        <taxon>Neoptera</taxon>
        <taxon>Endopterygota</taxon>
        <taxon>Lepidoptera</taxon>
        <taxon>Glossata</taxon>
        <taxon>Ditrysia</taxon>
        <taxon>Tortricoidea</taxon>
        <taxon>Tortricidae</taxon>
        <taxon>Tortricinae</taxon>
        <taxon>Choristoneura</taxon>
    </lineage>
</organism>
<sequence length="127" mass="12680">MNNWASLSDSGGAYAAGRAPSPQSPKRRVRSRSLSSPSRSPGGAGSGGEGAKEDARWSQVVGGVAAVFRLRDDAGQLQPVSSGMNNWASLSDSGGAYAAGRAPSPQSPSGACAAGASGTYQTIQPVK</sequence>